<keyword evidence="1" id="KW-0812">Transmembrane</keyword>
<dbReference type="EMBL" id="CP001614">
    <property type="protein sequence ID" value="ACR13544.1"/>
    <property type="molecule type" value="Genomic_DNA"/>
</dbReference>
<dbReference type="AlphaFoldDB" id="C5BR30"/>
<evidence type="ECO:0000313" key="3">
    <source>
        <dbReference type="Proteomes" id="UP000009080"/>
    </source>
</evidence>
<keyword evidence="1" id="KW-1133">Transmembrane helix</keyword>
<sequence>MRSNGFSLVELVAILVIVGVIAAATVRSRSPTTSMELQAGRDSLVAAMHSAQQIAMTRAHNTVLIAGTTIDLRMDTDGDGEFSDETSLAYAGVTYPVSFPAGVVLSSGCGASPVSFVFNRLGQTSGCRLTLAKAAGSVAIEVAASGFVR</sequence>
<dbReference type="InterPro" id="IPR045584">
    <property type="entry name" value="Pilin-like"/>
</dbReference>
<gene>
    <name evidence="2" type="ordered locus">TERTU_1107</name>
</gene>
<protein>
    <submittedName>
        <fullName evidence="2">MSHA pilin protein, MshC</fullName>
    </submittedName>
</protein>
<proteinExistence type="predicted"/>
<dbReference type="RefSeq" id="WP_015819658.1">
    <property type="nucleotide sequence ID" value="NC_012997.1"/>
</dbReference>
<name>C5BR30_TERTT</name>
<keyword evidence="3" id="KW-1185">Reference proteome</keyword>
<dbReference type="OrthoDB" id="9889799at2"/>
<organism evidence="2 3">
    <name type="scientific">Teredinibacter turnerae (strain ATCC 39867 / T7901)</name>
    <dbReference type="NCBI Taxonomy" id="377629"/>
    <lineage>
        <taxon>Bacteria</taxon>
        <taxon>Pseudomonadati</taxon>
        <taxon>Pseudomonadota</taxon>
        <taxon>Gammaproteobacteria</taxon>
        <taxon>Cellvibrionales</taxon>
        <taxon>Cellvibrionaceae</taxon>
        <taxon>Teredinibacter</taxon>
    </lineage>
</organism>
<dbReference type="HOGENOM" id="CLU_148680_0_0_6"/>
<feature type="transmembrane region" description="Helical" evidence="1">
    <location>
        <begin position="6"/>
        <end position="26"/>
    </location>
</feature>
<keyword evidence="1" id="KW-0472">Membrane</keyword>
<dbReference type="KEGG" id="ttu:TERTU_1107"/>
<accession>C5BR30</accession>
<evidence type="ECO:0000313" key="2">
    <source>
        <dbReference type="EMBL" id="ACR13544.1"/>
    </source>
</evidence>
<reference evidence="2 3" key="1">
    <citation type="journal article" date="2009" name="PLoS ONE">
        <title>The complete genome of Teredinibacter turnerae T7901: an intracellular endosymbiont of marine wood-boring bivalves (shipworms).</title>
        <authorList>
            <person name="Yang J.C."/>
            <person name="Madupu R."/>
            <person name="Durkin A.S."/>
            <person name="Ekborg N.A."/>
            <person name="Pedamallu C.S."/>
            <person name="Hostetler J.B."/>
            <person name="Radune D."/>
            <person name="Toms B.S."/>
            <person name="Henrissat B."/>
            <person name="Coutinho P.M."/>
            <person name="Schwarz S."/>
            <person name="Field L."/>
            <person name="Trindade-Silva A.E."/>
            <person name="Soares C.A.G."/>
            <person name="Elshahawi S."/>
            <person name="Hanora A."/>
            <person name="Schmidt E.W."/>
            <person name="Haygood M.G."/>
            <person name="Posfai J."/>
            <person name="Benner J."/>
            <person name="Madinger C."/>
            <person name="Nove J."/>
            <person name="Anton B."/>
            <person name="Chaudhary K."/>
            <person name="Foster J."/>
            <person name="Holman A."/>
            <person name="Kumar S."/>
            <person name="Lessard P.A."/>
            <person name="Luyten Y.A."/>
            <person name="Slatko B."/>
            <person name="Wood N."/>
            <person name="Wu B."/>
            <person name="Teplitski M."/>
            <person name="Mougous J.D."/>
            <person name="Ward N."/>
            <person name="Eisen J.A."/>
            <person name="Badger J.H."/>
            <person name="Distel D.L."/>
        </authorList>
    </citation>
    <scope>NUCLEOTIDE SEQUENCE [LARGE SCALE GENOMIC DNA]</scope>
    <source>
        <strain evidence="3">ATCC 39867 / T7901</strain>
    </source>
</reference>
<dbReference type="Proteomes" id="UP000009080">
    <property type="component" value="Chromosome"/>
</dbReference>
<dbReference type="STRING" id="377629.TERTU_1107"/>
<evidence type="ECO:0000256" key="1">
    <source>
        <dbReference type="SAM" id="Phobius"/>
    </source>
</evidence>
<dbReference type="SUPFAM" id="SSF54523">
    <property type="entry name" value="Pili subunits"/>
    <property type="match status" value="1"/>
</dbReference>
<dbReference type="eggNOG" id="COG4970">
    <property type="taxonomic scope" value="Bacteria"/>
</dbReference>